<dbReference type="GeneID" id="5542318"/>
<dbReference type="InParanoid" id="A7TTR5"/>
<dbReference type="KEGG" id="vpo:Kpol_184p1"/>
<dbReference type="AlphaFoldDB" id="A7TTR5"/>
<protein>
    <submittedName>
        <fullName evidence="1">Tkp4 protein</fullName>
    </submittedName>
</protein>
<dbReference type="EMBL" id="DS480611">
    <property type="protein sequence ID" value="EDO14341.1"/>
    <property type="molecule type" value="Genomic_DNA"/>
</dbReference>
<evidence type="ECO:0000313" key="1">
    <source>
        <dbReference type="EMBL" id="EDO14341.1"/>
    </source>
</evidence>
<dbReference type="Proteomes" id="UP000000267">
    <property type="component" value="Unassembled WGS sequence"/>
</dbReference>
<proteinExistence type="predicted"/>
<evidence type="ECO:0000313" key="2">
    <source>
        <dbReference type="Proteomes" id="UP000000267"/>
    </source>
</evidence>
<dbReference type="HOGENOM" id="CLU_2211947_0_0_1"/>
<reference evidence="1 2" key="1">
    <citation type="journal article" date="2007" name="Proc. Natl. Acad. Sci. U.S.A.">
        <title>Independent sorting-out of thousands of duplicated gene pairs in two yeast species descended from a whole-genome duplication.</title>
        <authorList>
            <person name="Scannell D.R."/>
            <person name="Frank A.C."/>
            <person name="Conant G.C."/>
            <person name="Byrne K.P."/>
            <person name="Woolfit M."/>
            <person name="Wolfe K.H."/>
        </authorList>
    </citation>
    <scope>NUCLEOTIDE SEQUENCE [LARGE SCALE GENOMIC DNA]</scope>
    <source>
        <strain evidence="2">ATCC 22028 / DSM 70294 / BCRC 21397 / CBS 2163 / NBRC 10782 / NRRL Y-8283 / UCD 57-17</strain>
    </source>
</reference>
<dbReference type="RefSeq" id="XP_001642199.1">
    <property type="nucleotide sequence ID" value="XM_001642149.1"/>
</dbReference>
<accession>A7TTR5</accession>
<keyword evidence="2" id="KW-1185">Reference proteome</keyword>
<organism evidence="2">
    <name type="scientific">Vanderwaltozyma polyspora (strain ATCC 22028 / DSM 70294 / BCRC 21397 / CBS 2163 / NBRC 10782 / NRRL Y-8283 / UCD 57-17)</name>
    <name type="common">Kluyveromyces polysporus</name>
    <dbReference type="NCBI Taxonomy" id="436907"/>
    <lineage>
        <taxon>Eukaryota</taxon>
        <taxon>Fungi</taxon>
        <taxon>Dikarya</taxon>
        <taxon>Ascomycota</taxon>
        <taxon>Saccharomycotina</taxon>
        <taxon>Saccharomycetes</taxon>
        <taxon>Saccharomycetales</taxon>
        <taxon>Saccharomycetaceae</taxon>
        <taxon>Vanderwaltozyma</taxon>
    </lineage>
</organism>
<gene>
    <name evidence="1" type="ORF">Kpol_184p1</name>
</gene>
<sequence length="107" mass="13118">MYRFLKYIKGTNFQFRYIKLFMLYRLLCYKRMSELPLTDLSNRSKCLFNVCLLTLKFKAYTILTNKYIIINWIIYCHRGNCQSLRHDNILCTYNYITYILGHNKLKM</sequence>
<name>A7TTR5_VANPO</name>